<dbReference type="PRINTS" id="PR00069">
    <property type="entry name" value="ALDKETRDTASE"/>
</dbReference>
<reference evidence="3" key="1">
    <citation type="submission" date="2019-11" db="EMBL/GenBank/DDBJ databases">
        <authorList>
            <person name="Feng L."/>
        </authorList>
    </citation>
    <scope>NUCLEOTIDE SEQUENCE</scope>
    <source>
        <strain evidence="3">VrattiLFYP33</strain>
    </source>
</reference>
<protein>
    <submittedName>
        <fullName evidence="3">L-glyceraldehyde 3-phosphate reductase</fullName>
        <ecNumber evidence="3">1.1.1.-</ecNumber>
    </submittedName>
</protein>
<dbReference type="SUPFAM" id="SSF51430">
    <property type="entry name" value="NAD(P)-linked oxidoreductase"/>
    <property type="match status" value="1"/>
</dbReference>
<dbReference type="Pfam" id="PF00248">
    <property type="entry name" value="Aldo_ket_red"/>
    <property type="match status" value="1"/>
</dbReference>
<dbReference type="InterPro" id="IPR020471">
    <property type="entry name" value="AKR"/>
</dbReference>
<dbReference type="AlphaFoldDB" id="A0A6N3F2L9"/>
<gene>
    <name evidence="3" type="primary">gpr</name>
    <name evidence="3" type="ORF">VRLFYP33_02134</name>
</gene>
<sequence>MEYVKLGRTGLDVSKLALGCMSYGAPVSEQFCWVLEEPEARKVIKHAVNQGINFFDTANCYSNGVSEEILGRAVKDFMHREDVVISTKVFVEMRNRPNGGGLSRKEIMYEVEQSLRRLGLDYVDILYIHRWDYNTPIEETMRALNDLVTDGKVRYLGASAMYAW</sequence>
<dbReference type="GO" id="GO:0005829">
    <property type="term" value="C:cytosol"/>
    <property type="evidence" value="ECO:0007669"/>
    <property type="project" value="TreeGrafter"/>
</dbReference>
<dbReference type="Gene3D" id="3.20.20.100">
    <property type="entry name" value="NADP-dependent oxidoreductase domain"/>
    <property type="match status" value="1"/>
</dbReference>
<dbReference type="InterPro" id="IPR023210">
    <property type="entry name" value="NADP_OxRdtase_dom"/>
</dbReference>
<organism evidence="3">
    <name type="scientific">Veillonella ratti</name>
    <dbReference type="NCBI Taxonomy" id="103892"/>
    <lineage>
        <taxon>Bacteria</taxon>
        <taxon>Bacillati</taxon>
        <taxon>Bacillota</taxon>
        <taxon>Negativicutes</taxon>
        <taxon>Veillonellales</taxon>
        <taxon>Veillonellaceae</taxon>
        <taxon>Veillonella</taxon>
    </lineage>
</organism>
<dbReference type="EC" id="1.1.1.-" evidence="3"/>
<dbReference type="PANTHER" id="PTHR43364:SF4">
    <property type="entry name" value="NAD(P)-LINKED OXIDOREDUCTASE SUPERFAMILY PROTEIN"/>
    <property type="match status" value="1"/>
</dbReference>
<accession>A0A6N3F2L9</accession>
<dbReference type="InterPro" id="IPR050523">
    <property type="entry name" value="AKR_Detox_Biosynth"/>
</dbReference>
<evidence type="ECO:0000256" key="1">
    <source>
        <dbReference type="ARBA" id="ARBA00023002"/>
    </source>
</evidence>
<dbReference type="PANTHER" id="PTHR43364">
    <property type="entry name" value="NADH-SPECIFIC METHYLGLYOXAL REDUCTASE-RELATED"/>
    <property type="match status" value="1"/>
</dbReference>
<feature type="domain" description="NADP-dependent oxidoreductase" evidence="2">
    <location>
        <begin position="15"/>
        <end position="163"/>
    </location>
</feature>
<name>A0A6N3F2L9_9FIRM</name>
<evidence type="ECO:0000313" key="3">
    <source>
        <dbReference type="EMBL" id="VYU46263.1"/>
    </source>
</evidence>
<dbReference type="InterPro" id="IPR036812">
    <property type="entry name" value="NAD(P)_OxRdtase_dom_sf"/>
</dbReference>
<dbReference type="GO" id="GO:0016491">
    <property type="term" value="F:oxidoreductase activity"/>
    <property type="evidence" value="ECO:0007669"/>
    <property type="project" value="UniProtKB-KW"/>
</dbReference>
<evidence type="ECO:0000259" key="2">
    <source>
        <dbReference type="Pfam" id="PF00248"/>
    </source>
</evidence>
<proteinExistence type="predicted"/>
<dbReference type="EMBL" id="CACRUX010000095">
    <property type="protein sequence ID" value="VYU46263.1"/>
    <property type="molecule type" value="Genomic_DNA"/>
</dbReference>
<keyword evidence="1 3" id="KW-0560">Oxidoreductase</keyword>